<comment type="similarity">
    <text evidence="1">Belongs to the glycosyl hydrolase 63 family.</text>
</comment>
<evidence type="ECO:0000256" key="1">
    <source>
        <dbReference type="ARBA" id="ARBA00010833"/>
    </source>
</evidence>
<protein>
    <submittedName>
        <fullName evidence="6">Glycoside hydrolase</fullName>
    </submittedName>
</protein>
<feature type="chain" id="PRO_5015408430" evidence="4">
    <location>
        <begin position="22"/>
        <end position="921"/>
    </location>
</feature>
<organism evidence="6 7">
    <name type="scientific">Pararcticibacter amylolyticus</name>
    <dbReference type="NCBI Taxonomy" id="2173175"/>
    <lineage>
        <taxon>Bacteria</taxon>
        <taxon>Pseudomonadati</taxon>
        <taxon>Bacteroidota</taxon>
        <taxon>Sphingobacteriia</taxon>
        <taxon>Sphingobacteriales</taxon>
        <taxon>Sphingobacteriaceae</taxon>
        <taxon>Pararcticibacter</taxon>
    </lineage>
</organism>
<dbReference type="PANTHER" id="PTHR10412:SF11">
    <property type="entry name" value="MANNOSYL-OLIGOSACCHARIDE GLUCOSIDASE"/>
    <property type="match status" value="1"/>
</dbReference>
<dbReference type="EMBL" id="QEAS01000001">
    <property type="protein sequence ID" value="PWG82779.1"/>
    <property type="molecule type" value="Genomic_DNA"/>
</dbReference>
<evidence type="ECO:0000256" key="2">
    <source>
        <dbReference type="ARBA" id="ARBA00022801"/>
    </source>
</evidence>
<dbReference type="AlphaFoldDB" id="A0A2U2PNL5"/>
<evidence type="ECO:0000259" key="5">
    <source>
        <dbReference type="Pfam" id="PF22422"/>
    </source>
</evidence>
<dbReference type="Gene3D" id="1.50.10.10">
    <property type="match status" value="1"/>
</dbReference>
<dbReference type="GO" id="GO:0009311">
    <property type="term" value="P:oligosaccharide metabolic process"/>
    <property type="evidence" value="ECO:0007669"/>
    <property type="project" value="InterPro"/>
</dbReference>
<keyword evidence="2 6" id="KW-0378">Hydrolase</keyword>
<accession>A0A2U2PNL5</accession>
<gene>
    <name evidence="6" type="ORF">DDR33_02420</name>
</gene>
<dbReference type="OrthoDB" id="231241at2"/>
<dbReference type="GO" id="GO:0004573">
    <property type="term" value="F:Glc3Man9GlcNAc2 oligosaccharide glucosidase activity"/>
    <property type="evidence" value="ECO:0007669"/>
    <property type="project" value="InterPro"/>
</dbReference>
<keyword evidence="4" id="KW-0732">Signal</keyword>
<dbReference type="PANTHER" id="PTHR10412">
    <property type="entry name" value="MANNOSYL-OLIGOSACCHARIDE GLUCOSIDASE"/>
    <property type="match status" value="1"/>
</dbReference>
<evidence type="ECO:0000256" key="3">
    <source>
        <dbReference type="ARBA" id="ARBA00023295"/>
    </source>
</evidence>
<dbReference type="SUPFAM" id="SSF48208">
    <property type="entry name" value="Six-hairpin glycosidases"/>
    <property type="match status" value="1"/>
</dbReference>
<evidence type="ECO:0000313" key="6">
    <source>
        <dbReference type="EMBL" id="PWG82779.1"/>
    </source>
</evidence>
<dbReference type="Pfam" id="PF22422">
    <property type="entry name" value="MGH1-like_GH"/>
    <property type="match status" value="1"/>
</dbReference>
<evidence type="ECO:0000313" key="7">
    <source>
        <dbReference type="Proteomes" id="UP000245647"/>
    </source>
</evidence>
<keyword evidence="3" id="KW-0326">Glycosidase</keyword>
<dbReference type="GO" id="GO:0006487">
    <property type="term" value="P:protein N-linked glycosylation"/>
    <property type="evidence" value="ECO:0007669"/>
    <property type="project" value="TreeGrafter"/>
</dbReference>
<dbReference type="InterPro" id="IPR008928">
    <property type="entry name" value="6-hairpin_glycosidase_sf"/>
</dbReference>
<keyword evidence="7" id="KW-1185">Reference proteome</keyword>
<dbReference type="Proteomes" id="UP000245647">
    <property type="component" value="Unassembled WGS sequence"/>
</dbReference>
<proteinExistence type="inferred from homology"/>
<evidence type="ECO:0000256" key="4">
    <source>
        <dbReference type="SAM" id="SignalP"/>
    </source>
</evidence>
<dbReference type="InterPro" id="IPR054491">
    <property type="entry name" value="MGH1-like_GH"/>
</dbReference>
<dbReference type="InterPro" id="IPR012341">
    <property type="entry name" value="6hp_glycosidase-like_sf"/>
</dbReference>
<name>A0A2U2PNL5_9SPHI</name>
<feature type="domain" description="Mannosylglycerate hydrolase MGH1-like glycoside hydrolase" evidence="5">
    <location>
        <begin position="497"/>
        <end position="817"/>
    </location>
</feature>
<feature type="signal peptide" evidence="4">
    <location>
        <begin position="1"/>
        <end position="21"/>
    </location>
</feature>
<comment type="caution">
    <text evidence="6">The sequence shown here is derived from an EMBL/GenBank/DDBJ whole genome shotgun (WGS) entry which is preliminary data.</text>
</comment>
<dbReference type="InterPro" id="IPR004888">
    <property type="entry name" value="Glycoside_hydrolase_63"/>
</dbReference>
<sequence>MKRTHALLLLVFFLISQSLYAQDKYPGSHQSIQFKRLENTHDLSAGKWGPYSKQYAGISHIPEIRAGVRFDFSVVPGYYRNKIVVPNVLFESGYFPWDFSPDMSAFTYRYELEWKDKVYVDVSYKILDSLTVLASMKCVNATSMPQNVTLNLMAWLGYPDIFPLKSLSRPQGSKWINAADYSSVHYGKQSPKDNLVTDGLMRGEIRDAAYLDGSAIRLGEQTGDKVSYQVNFKSPADGGKLLLVYRLKENRSCNLKITGIANESLLLNGTGALAVKDLQTVLKGDLNGDLIIEVTQGDALELNGVLLSDGKSDAELVDNIRENYPQIISNPQEKHAVLKYKDNPSYYGIAWDSNDFTVREVRNDELDSYFRKLVHNHVDSILNGNNKGHYFNVFIRPVELAPNSERTVSSLICTGTLSQVKERLKKLKTVRGDSAEAYKPVVASTPPDRVLPEGKKYELSQRLLRSTLLSNVVYPIYTQRKYIRHFTPGKWWNSLYTWDSGFIAIGLNEVNSQLATDCLNAYTTPVGSQSAFIHHGSPVPVQMYAFMDLWNKSQSKELLQYFYPRLKQYYGFLSGQLGSSTTGVLRSGILKTWDYFYNSGGWDDYPAQVGVHRQKAEKYVTPVITTAQCIRTAKILRLAAVASGNEKDAASYDKDIRKFSHALQSFSWNMKSGYFSYVRHDAEGRPLGPFNYSDGQDYNMGLDGAYPLFAGICTPEQEDILIEKLFSEQHLWTPSGICVVDQSAPYYQSDGYWNGAVWMPHQWFMWKTMLDLGRADLAFKIAAKGLDVYSREANESYYTFEHFFAKTGRGAGWHQFSGLSTPVLSWFSAYYKPGTVTAGFEVWIKSQKMSRGNSTYEAVIDFDKATSAHKRSILVCMDPSQKYQAAFSGKQLDIKSPYPGLMEITLPASNKEGRLLIKPTF</sequence>
<reference evidence="6 7" key="1">
    <citation type="submission" date="2018-04" db="EMBL/GenBank/DDBJ databases">
        <title>Pedobacter chongqingensis sp. nov., isolated from a rottenly hemp rope.</title>
        <authorList>
            <person name="Cai Y."/>
        </authorList>
    </citation>
    <scope>NUCLEOTIDE SEQUENCE [LARGE SCALE GENOMIC DNA]</scope>
    <source>
        <strain evidence="6 7">FJ4-8</strain>
    </source>
</reference>